<evidence type="ECO:0000313" key="2">
    <source>
        <dbReference type="EMBL" id="KAK9815171.1"/>
    </source>
</evidence>
<feature type="compositionally biased region" description="Low complexity" evidence="1">
    <location>
        <begin position="58"/>
        <end position="74"/>
    </location>
</feature>
<dbReference type="EMBL" id="JALJOQ010000001">
    <property type="protein sequence ID" value="KAK9815171.1"/>
    <property type="molecule type" value="Genomic_DNA"/>
</dbReference>
<evidence type="ECO:0008006" key="4">
    <source>
        <dbReference type="Google" id="ProtNLM"/>
    </source>
</evidence>
<proteinExistence type="predicted"/>
<gene>
    <name evidence="2" type="ORF">WJX73_009664</name>
</gene>
<keyword evidence="3" id="KW-1185">Reference proteome</keyword>
<dbReference type="AlphaFoldDB" id="A0AAW1PNL7"/>
<sequence>MSPFSCFCSRPTVKEDAPERHERAEPAAKAVTPQPSPVPTPDVVKDTPTNPQVCNGIVATTADAPAAPVVEQPVAKPPAEERPRLQPRTVSQMQGQSIEQVQAAYARDQNSILRALRDSMEALDRQLSGKAASTSQPASQQNSPAKSSLSGPSAPAKQLDQATSAAELERESISAEPQVSEAVRWIRQHKTQLEEIRRLAKGHRIFAAEAALNTLLEQELGMTSELLEQHSDLVSFHAENIMKDAAHVHESLRQLRDDTGWKVCSKGDLKVLYHHEHGKQVHSIKMQATLDCPLELLLSLAAEYDLMSAWNKYALDPVVLAMPSLWEKYVYSGVWLPFPFPHMDLTVRGKGWDLGKEEHCLLVNIDNVGDDYLPLPDGALPLPALHVKRKRVSFIKFSCFALEELPPDKDGKKRTRGAIMGHADPHIAFVPSAVINFFLKVFAPFVYKQVVQVVHTALTDPNSPFMKRINEKPEMYSRIREQTDTYLKEVYGPDVQCVSGSRMTLGRLTCDLE</sequence>
<accession>A0AAW1PNL7</accession>
<dbReference type="Proteomes" id="UP001465755">
    <property type="component" value="Unassembled WGS sequence"/>
</dbReference>
<feature type="compositionally biased region" description="Basic and acidic residues" evidence="1">
    <location>
        <begin position="12"/>
        <end position="26"/>
    </location>
</feature>
<dbReference type="InterPro" id="IPR023393">
    <property type="entry name" value="START-like_dom_sf"/>
</dbReference>
<dbReference type="SUPFAM" id="SSF55961">
    <property type="entry name" value="Bet v1-like"/>
    <property type="match status" value="1"/>
</dbReference>
<reference evidence="2 3" key="1">
    <citation type="journal article" date="2024" name="Nat. Commun.">
        <title>Phylogenomics reveals the evolutionary origins of lichenization in chlorophyte algae.</title>
        <authorList>
            <person name="Puginier C."/>
            <person name="Libourel C."/>
            <person name="Otte J."/>
            <person name="Skaloud P."/>
            <person name="Haon M."/>
            <person name="Grisel S."/>
            <person name="Petersen M."/>
            <person name="Berrin J.G."/>
            <person name="Delaux P.M."/>
            <person name="Dal Grande F."/>
            <person name="Keller J."/>
        </authorList>
    </citation>
    <scope>NUCLEOTIDE SEQUENCE [LARGE SCALE GENOMIC DNA]</scope>
    <source>
        <strain evidence="2 3">SAG 2036</strain>
    </source>
</reference>
<name>A0AAW1PNL7_9CHLO</name>
<protein>
    <recommendedName>
        <fullName evidence="4">START domain-containing protein</fullName>
    </recommendedName>
</protein>
<dbReference type="Gene3D" id="3.30.530.20">
    <property type="match status" value="1"/>
</dbReference>
<evidence type="ECO:0000256" key="1">
    <source>
        <dbReference type="SAM" id="MobiDB-lite"/>
    </source>
</evidence>
<evidence type="ECO:0000313" key="3">
    <source>
        <dbReference type="Proteomes" id="UP001465755"/>
    </source>
</evidence>
<feature type="compositionally biased region" description="Polar residues" evidence="1">
    <location>
        <begin position="131"/>
        <end position="151"/>
    </location>
</feature>
<organism evidence="2 3">
    <name type="scientific">Symbiochloris irregularis</name>
    <dbReference type="NCBI Taxonomy" id="706552"/>
    <lineage>
        <taxon>Eukaryota</taxon>
        <taxon>Viridiplantae</taxon>
        <taxon>Chlorophyta</taxon>
        <taxon>core chlorophytes</taxon>
        <taxon>Trebouxiophyceae</taxon>
        <taxon>Trebouxiales</taxon>
        <taxon>Trebouxiaceae</taxon>
        <taxon>Symbiochloris</taxon>
    </lineage>
</organism>
<feature type="region of interest" description="Disordered" evidence="1">
    <location>
        <begin position="124"/>
        <end position="174"/>
    </location>
</feature>
<comment type="caution">
    <text evidence="2">The sequence shown here is derived from an EMBL/GenBank/DDBJ whole genome shotgun (WGS) entry which is preliminary data.</text>
</comment>
<feature type="compositionally biased region" description="Polar residues" evidence="1">
    <location>
        <begin position="88"/>
        <end position="97"/>
    </location>
</feature>
<feature type="region of interest" description="Disordered" evidence="1">
    <location>
        <begin position="1"/>
        <end position="97"/>
    </location>
</feature>